<evidence type="ECO:0000256" key="2">
    <source>
        <dbReference type="ARBA" id="ARBA00006181"/>
    </source>
</evidence>
<dbReference type="Gene3D" id="2.30.30.210">
    <property type="entry name" value="Ribonuclease P/MRP, subunit p29"/>
    <property type="match status" value="1"/>
</dbReference>
<dbReference type="OrthoDB" id="124041at2759"/>
<dbReference type="GO" id="GO:0033204">
    <property type="term" value="F:ribonuclease P RNA binding"/>
    <property type="evidence" value="ECO:0007669"/>
    <property type="project" value="InterPro"/>
</dbReference>
<dbReference type="GO" id="GO:0001682">
    <property type="term" value="P:tRNA 5'-leader removal"/>
    <property type="evidence" value="ECO:0007669"/>
    <property type="project" value="InterPro"/>
</dbReference>
<reference evidence="4 6" key="1">
    <citation type="submission" date="2020-01" db="EMBL/GenBank/DDBJ databases">
        <authorList>
            <consortium name="DOE Joint Genome Institute"/>
            <person name="Haridas S."/>
            <person name="Albert R."/>
            <person name="Binder M."/>
            <person name="Bloem J."/>
            <person name="Labutti K."/>
            <person name="Salamov A."/>
            <person name="Andreopoulos B."/>
            <person name="Baker S.E."/>
            <person name="Barry K."/>
            <person name="Bills G."/>
            <person name="Bluhm B.H."/>
            <person name="Cannon C."/>
            <person name="Castanera R."/>
            <person name="Culley D.E."/>
            <person name="Daum C."/>
            <person name="Ezra D."/>
            <person name="Gonzalez J.B."/>
            <person name="Henrissat B."/>
            <person name="Kuo A."/>
            <person name="Liang C."/>
            <person name="Lipzen A."/>
            <person name="Lutzoni F."/>
            <person name="Magnuson J."/>
            <person name="Mondo S."/>
            <person name="Nolan M."/>
            <person name="Ohm R."/>
            <person name="Pangilinan J."/>
            <person name="Park H.-J."/>
            <person name="Ramirez L."/>
            <person name="Alfaro M."/>
            <person name="Sun H."/>
            <person name="Tritt A."/>
            <person name="Yoshinaga Y."/>
            <person name="Zwiers L.-H."/>
            <person name="Turgeon B.G."/>
            <person name="Goodwin S.B."/>
            <person name="Spatafora J.W."/>
            <person name="Crous P.W."/>
            <person name="Grigoriev I.V."/>
        </authorList>
    </citation>
    <scope>NUCLEOTIDE SEQUENCE</scope>
    <source>
        <strain evidence="4 6">CBS 781.70</strain>
    </source>
</reference>
<dbReference type="InterPro" id="IPR036980">
    <property type="entry name" value="RNase_P/MRP_Rpp29_sf"/>
</dbReference>
<reference evidence="6" key="3">
    <citation type="submission" date="2025-04" db="UniProtKB">
        <authorList>
            <consortium name="RefSeq"/>
        </authorList>
    </citation>
    <scope>IDENTIFICATION</scope>
    <source>
        <strain evidence="6">CBS 781.70</strain>
    </source>
</reference>
<dbReference type="AlphaFoldDB" id="A0A6G1G889"/>
<dbReference type="RefSeq" id="XP_033535777.1">
    <property type="nucleotide sequence ID" value="XM_033676162.1"/>
</dbReference>
<dbReference type="SUPFAM" id="SSF101744">
    <property type="entry name" value="Rof/RNase P subunit-like"/>
    <property type="match status" value="1"/>
</dbReference>
<gene>
    <name evidence="4 6" type="ORF">P152DRAFT_392740</name>
</gene>
<evidence type="ECO:0000313" key="4">
    <source>
        <dbReference type="EMBL" id="KAF1814146.1"/>
    </source>
</evidence>
<dbReference type="Proteomes" id="UP000504638">
    <property type="component" value="Unplaced"/>
</dbReference>
<dbReference type="GO" id="GO:0006364">
    <property type="term" value="P:rRNA processing"/>
    <property type="evidence" value="ECO:0007669"/>
    <property type="project" value="TreeGrafter"/>
</dbReference>
<proteinExistence type="inferred from homology"/>
<dbReference type="InterPro" id="IPR016848">
    <property type="entry name" value="RNase_P/MRP_Rpp29-subunit"/>
</dbReference>
<comment type="subcellular location">
    <subcellularLocation>
        <location evidence="1">Nucleus</location>
    </subcellularLocation>
</comment>
<keyword evidence="5" id="KW-1185">Reference proteome</keyword>
<dbReference type="PANTHER" id="PTHR13348">
    <property type="entry name" value="RIBONUCLEASE P SUBUNIT P29"/>
    <property type="match status" value="1"/>
</dbReference>
<evidence type="ECO:0000256" key="1">
    <source>
        <dbReference type="ARBA" id="ARBA00004123"/>
    </source>
</evidence>
<comment type="similarity">
    <text evidence="2">Belongs to the eukaryotic/archaeal RNase P protein component 1 family.</text>
</comment>
<organism evidence="4">
    <name type="scientific">Eremomyces bilateralis CBS 781.70</name>
    <dbReference type="NCBI Taxonomy" id="1392243"/>
    <lineage>
        <taxon>Eukaryota</taxon>
        <taxon>Fungi</taxon>
        <taxon>Dikarya</taxon>
        <taxon>Ascomycota</taxon>
        <taxon>Pezizomycotina</taxon>
        <taxon>Dothideomycetes</taxon>
        <taxon>Dothideomycetes incertae sedis</taxon>
        <taxon>Eremomycetales</taxon>
        <taxon>Eremomycetaceae</taxon>
        <taxon>Eremomyces</taxon>
    </lineage>
</organism>
<feature type="region of interest" description="Disordered" evidence="3">
    <location>
        <begin position="44"/>
        <end position="84"/>
    </location>
</feature>
<evidence type="ECO:0000313" key="6">
    <source>
        <dbReference type="RefSeq" id="XP_033535777.1"/>
    </source>
</evidence>
<dbReference type="SMART" id="SM00538">
    <property type="entry name" value="POP4"/>
    <property type="match status" value="1"/>
</dbReference>
<accession>A0A6G1G889</accession>
<dbReference type="PANTHER" id="PTHR13348:SF0">
    <property type="entry name" value="RIBONUCLEASE P PROTEIN SUBUNIT P29"/>
    <property type="match status" value="1"/>
</dbReference>
<dbReference type="EMBL" id="ML975153">
    <property type="protein sequence ID" value="KAF1814146.1"/>
    <property type="molecule type" value="Genomic_DNA"/>
</dbReference>
<evidence type="ECO:0000313" key="5">
    <source>
        <dbReference type="Proteomes" id="UP000504638"/>
    </source>
</evidence>
<dbReference type="Pfam" id="PF01868">
    <property type="entry name" value="RNase_P-MRP_p29"/>
    <property type="match status" value="1"/>
</dbReference>
<sequence>MTSIAQPRKPLHPAEALLSLAHPPTTAASLFKSTVSLKPLPFIPNTQLDPSAARDARDRRRLARERKQEAKLAQRKFRASGKPKPLSAKMKRALGVHKISKEEKRWEIYVPLWAMWADYVRGLLGIDADEEEGKSEDAMEGVEDGEAKQSKKHQFVSVANGGPLLASADFHGAYLEVVQCRCVSRVGLRGIVLKDTKFTYEMITRDNEIKVVPKEFTILRMELPLASNPAINSNGQVEGRTLVFELHGSRLQNRAPDRANKKLKDTFRLED</sequence>
<dbReference type="GO" id="GO:0005634">
    <property type="term" value="C:nucleus"/>
    <property type="evidence" value="ECO:0007669"/>
    <property type="project" value="UniProtKB-SubCell"/>
</dbReference>
<name>A0A6G1G889_9PEZI</name>
<dbReference type="InterPro" id="IPR002730">
    <property type="entry name" value="Rpp29/RNP1"/>
</dbReference>
<dbReference type="GeneID" id="54416732"/>
<dbReference type="InterPro" id="IPR023534">
    <property type="entry name" value="Rof/RNase_P-like"/>
</dbReference>
<reference evidence="6" key="2">
    <citation type="submission" date="2020-04" db="EMBL/GenBank/DDBJ databases">
        <authorList>
            <consortium name="NCBI Genome Project"/>
        </authorList>
    </citation>
    <scope>NUCLEOTIDE SEQUENCE</scope>
    <source>
        <strain evidence="6">CBS 781.70</strain>
    </source>
</reference>
<evidence type="ECO:0000256" key="3">
    <source>
        <dbReference type="SAM" id="MobiDB-lite"/>
    </source>
</evidence>
<dbReference type="GO" id="GO:0030677">
    <property type="term" value="C:ribonuclease P complex"/>
    <property type="evidence" value="ECO:0007669"/>
    <property type="project" value="InterPro"/>
</dbReference>
<protein>
    <submittedName>
        <fullName evidence="4 6">RNase P/MRP, p29 subunit</fullName>
    </submittedName>
</protein>
<dbReference type="GO" id="GO:0000172">
    <property type="term" value="C:ribonuclease MRP complex"/>
    <property type="evidence" value="ECO:0007669"/>
    <property type="project" value="InterPro"/>
</dbReference>